<keyword evidence="1" id="KW-1133">Transmembrane helix</keyword>
<organism evidence="2 3">
    <name type="scientific">Treponema rectale</name>
    <dbReference type="NCBI Taxonomy" id="744512"/>
    <lineage>
        <taxon>Bacteria</taxon>
        <taxon>Pseudomonadati</taxon>
        <taxon>Spirochaetota</taxon>
        <taxon>Spirochaetia</taxon>
        <taxon>Spirochaetales</taxon>
        <taxon>Treponemataceae</taxon>
        <taxon>Treponema</taxon>
    </lineage>
</organism>
<evidence type="ECO:0000256" key="1">
    <source>
        <dbReference type="SAM" id="Phobius"/>
    </source>
</evidence>
<dbReference type="InterPro" id="IPR015943">
    <property type="entry name" value="WD40/YVTN_repeat-like_dom_sf"/>
</dbReference>
<dbReference type="Proteomes" id="UP000578697">
    <property type="component" value="Unassembled WGS sequence"/>
</dbReference>
<reference evidence="2 3" key="1">
    <citation type="submission" date="2020-08" db="EMBL/GenBank/DDBJ databases">
        <title>Genomic Encyclopedia of Type Strains, Phase IV (KMG-IV): sequencing the most valuable type-strain genomes for metagenomic binning, comparative biology and taxonomic classification.</title>
        <authorList>
            <person name="Goeker M."/>
        </authorList>
    </citation>
    <scope>NUCLEOTIDE SEQUENCE [LARGE SCALE GENOMIC DNA]</scope>
    <source>
        <strain evidence="2 3">DSM 103679</strain>
    </source>
</reference>
<sequence>MKPSNKNKIIIGVTAFCVLYIIFAMRPLGKELHLIPEWTQDIFHVNETAQTEKKELIPFKLGQNIGYFTEDGSIVRNIPFPYKAAVSDSYYAAFGTNNNSADFFNADGTKAGTIELSGFPFFDKDRIYVFLPGGTSFVKCGSDGKALWKFENYAPITAFSSSKGGTVAGYADGTLISFNNDGSVNHRFSPKGSRHEIILGAGISSDGNSVSCISGRDRQRFVTAKKDKGHSRIVFHEYLETESSEQVIVKYSLNDRAVYYSYKDHLGVYSYDDEKSYHLPINGRVIQIEESSSESLVFVLSKNDSKYTVTVLEKYNHIASQFSFEAECAFIQVRGKNFYIGRNSKISRLTVSKK</sequence>
<name>A0A840SJP3_9SPIR</name>
<keyword evidence="3" id="KW-1185">Reference proteome</keyword>
<accession>A0A840SJP3</accession>
<dbReference type="Gene3D" id="2.130.10.10">
    <property type="entry name" value="YVTN repeat-like/Quinoprotein amine dehydrogenase"/>
    <property type="match status" value="1"/>
</dbReference>
<keyword evidence="1" id="KW-0472">Membrane</keyword>
<dbReference type="AlphaFoldDB" id="A0A840SJP3"/>
<gene>
    <name evidence="2" type="ORF">HNP77_001973</name>
</gene>
<keyword evidence="1" id="KW-0812">Transmembrane</keyword>
<evidence type="ECO:0000313" key="2">
    <source>
        <dbReference type="EMBL" id="MBB5219591.1"/>
    </source>
</evidence>
<comment type="caution">
    <text evidence="2">The sequence shown here is derived from an EMBL/GenBank/DDBJ whole genome shotgun (WGS) entry which is preliminary data.</text>
</comment>
<feature type="transmembrane region" description="Helical" evidence="1">
    <location>
        <begin position="9"/>
        <end position="29"/>
    </location>
</feature>
<dbReference type="EMBL" id="JACHFR010000003">
    <property type="protein sequence ID" value="MBB5219591.1"/>
    <property type="molecule type" value="Genomic_DNA"/>
</dbReference>
<proteinExistence type="predicted"/>
<dbReference type="InterPro" id="IPR011047">
    <property type="entry name" value="Quinoprotein_ADH-like_sf"/>
</dbReference>
<protein>
    <submittedName>
        <fullName evidence="2">Uncharacterized protein</fullName>
    </submittedName>
</protein>
<dbReference type="SUPFAM" id="SSF50998">
    <property type="entry name" value="Quinoprotein alcohol dehydrogenase-like"/>
    <property type="match status" value="1"/>
</dbReference>
<dbReference type="RefSeq" id="WP_184653015.1">
    <property type="nucleotide sequence ID" value="NZ_JACHFR010000003.1"/>
</dbReference>
<evidence type="ECO:0000313" key="3">
    <source>
        <dbReference type="Proteomes" id="UP000578697"/>
    </source>
</evidence>